<reference evidence="1" key="1">
    <citation type="submission" date="2021-04" db="EMBL/GenBank/DDBJ databases">
        <title>Isolation of p-tert-butylphenol degrading bacteria Sphingobium phenoxybenzoativorans Tas13 from active sludge.</title>
        <authorList>
            <person name="Li Y."/>
        </authorList>
    </citation>
    <scope>NUCLEOTIDE SEQUENCE</scope>
    <source>
        <strain evidence="1">Tas13</strain>
    </source>
</reference>
<dbReference type="GO" id="GO:0008168">
    <property type="term" value="F:methyltransferase activity"/>
    <property type="evidence" value="ECO:0007669"/>
    <property type="project" value="UniProtKB-KW"/>
</dbReference>
<organism evidence="1 2">
    <name type="scientific">Sphingobium phenoxybenzoativorans</name>
    <dbReference type="NCBI Taxonomy" id="1592790"/>
    <lineage>
        <taxon>Bacteria</taxon>
        <taxon>Pseudomonadati</taxon>
        <taxon>Pseudomonadota</taxon>
        <taxon>Alphaproteobacteria</taxon>
        <taxon>Sphingomonadales</taxon>
        <taxon>Sphingomonadaceae</taxon>
        <taxon>Sphingobium</taxon>
    </lineage>
</organism>
<dbReference type="Pfam" id="PF13489">
    <property type="entry name" value="Methyltransf_23"/>
    <property type="match status" value="1"/>
</dbReference>
<sequence length="254" mass="27709">MITTKRVAKAAGKHVSKALLALRAALGAAPAFDCPACGAPVVGFFRYGDCADWGCPRCGASPRERLMNYLIDSGRLPLNGGVILHMAPNEGTLVRRFRESASDYVPADLDPSRYTVAGATRVDLMELADIDRFDIFYASHVMEHVPDDAAVLSNIFRALKPGGEAWLIVPLWEKATEDGSYAMPPRERERRFGQWDHVRQYGMDFADRIAAAGFIVETIAAADLDPANRARHALGDILFRARKPGAPLAEGIAQ</sequence>
<evidence type="ECO:0000313" key="1">
    <source>
        <dbReference type="EMBL" id="QUT04337.1"/>
    </source>
</evidence>
<dbReference type="InterPro" id="IPR029063">
    <property type="entry name" value="SAM-dependent_MTases_sf"/>
</dbReference>
<dbReference type="KEGG" id="spph:KFK14_14770"/>
<name>A0A975K4G5_9SPHN</name>
<dbReference type="Proteomes" id="UP000681425">
    <property type="component" value="Chromosome"/>
</dbReference>
<keyword evidence="1" id="KW-0808">Transferase</keyword>
<evidence type="ECO:0000313" key="2">
    <source>
        <dbReference type="Proteomes" id="UP000681425"/>
    </source>
</evidence>
<dbReference type="RefSeq" id="WP_212608167.1">
    <property type="nucleotide sequence ID" value="NZ_CP073910.1"/>
</dbReference>
<keyword evidence="1" id="KW-0489">Methyltransferase</keyword>
<dbReference type="EMBL" id="CP073910">
    <property type="protein sequence ID" value="QUT04337.1"/>
    <property type="molecule type" value="Genomic_DNA"/>
</dbReference>
<dbReference type="Gene3D" id="3.40.50.150">
    <property type="entry name" value="Vaccinia Virus protein VP39"/>
    <property type="match status" value="1"/>
</dbReference>
<dbReference type="AlphaFoldDB" id="A0A975K4G5"/>
<dbReference type="GO" id="GO:0032259">
    <property type="term" value="P:methylation"/>
    <property type="evidence" value="ECO:0007669"/>
    <property type="project" value="UniProtKB-KW"/>
</dbReference>
<proteinExistence type="predicted"/>
<dbReference type="CDD" id="cd02440">
    <property type="entry name" value="AdoMet_MTases"/>
    <property type="match status" value="1"/>
</dbReference>
<protein>
    <submittedName>
        <fullName evidence="1">Methyltransferase domain-containing protein</fullName>
    </submittedName>
</protein>
<dbReference type="SUPFAM" id="SSF53335">
    <property type="entry name" value="S-adenosyl-L-methionine-dependent methyltransferases"/>
    <property type="match status" value="1"/>
</dbReference>
<gene>
    <name evidence="1" type="ORF">KFK14_14770</name>
</gene>
<accession>A0A975K4G5</accession>
<keyword evidence="2" id="KW-1185">Reference proteome</keyword>